<dbReference type="EMBL" id="FRXO01000008">
    <property type="protein sequence ID" value="SHO66804.1"/>
    <property type="molecule type" value="Genomic_DNA"/>
</dbReference>
<dbReference type="GO" id="GO:0005829">
    <property type="term" value="C:cytosol"/>
    <property type="evidence" value="ECO:0007669"/>
    <property type="project" value="TreeGrafter"/>
</dbReference>
<dbReference type="InterPro" id="IPR050197">
    <property type="entry name" value="Aldolase_class_II_sugar_metab"/>
</dbReference>
<dbReference type="Pfam" id="PF00596">
    <property type="entry name" value="Aldolase_II"/>
    <property type="match status" value="1"/>
</dbReference>
<dbReference type="STRING" id="1123029.SAMN02745172_03463"/>
<name>A0A1M7ZPH5_9HYPH</name>
<evidence type="ECO:0000313" key="4">
    <source>
        <dbReference type="EMBL" id="SHO66804.1"/>
    </source>
</evidence>
<dbReference type="InterPro" id="IPR001303">
    <property type="entry name" value="Aldolase_II/adducin_N"/>
</dbReference>
<evidence type="ECO:0000259" key="3">
    <source>
        <dbReference type="SMART" id="SM01007"/>
    </source>
</evidence>
<dbReference type="RefSeq" id="WP_073631024.1">
    <property type="nucleotide sequence ID" value="NZ_FRXO01000008.1"/>
</dbReference>
<dbReference type="GO" id="GO:0016832">
    <property type="term" value="F:aldehyde-lyase activity"/>
    <property type="evidence" value="ECO:0007669"/>
    <property type="project" value="TreeGrafter"/>
</dbReference>
<sequence length="244" mass="26432">MSATDTAGQSAGSYDDLATRREMVETGRRMNASGINQGTAGNISIRNPKGFLITPTSLPYDRMEPEDLVQMSFDGVYEGRRRPSSEWRFHRDILKSRPDIDVVLHCHSVYATTLACHHKTIPSFHYMVGVAGGTTIRCARYATFGTQALSDAAIEALDGRLACLLGQHGQISLGTSLSNALALGIEVETISRLYVQALTLGEPPVLSDEEMARVLQQMKNMSYGRAPDLEGVNDIARATPASAG</sequence>
<evidence type="ECO:0000256" key="1">
    <source>
        <dbReference type="ARBA" id="ARBA00022723"/>
    </source>
</evidence>
<dbReference type="SUPFAM" id="SSF53639">
    <property type="entry name" value="AraD/HMP-PK domain-like"/>
    <property type="match status" value="1"/>
</dbReference>
<dbReference type="GO" id="GO:0019323">
    <property type="term" value="P:pentose catabolic process"/>
    <property type="evidence" value="ECO:0007669"/>
    <property type="project" value="TreeGrafter"/>
</dbReference>
<keyword evidence="2" id="KW-0456">Lyase</keyword>
<reference evidence="4 5" key="1">
    <citation type="submission" date="2016-12" db="EMBL/GenBank/DDBJ databases">
        <authorList>
            <person name="Song W.-J."/>
            <person name="Kurnit D.M."/>
        </authorList>
    </citation>
    <scope>NUCLEOTIDE SEQUENCE [LARGE SCALE GENOMIC DNA]</scope>
    <source>
        <strain evidence="4 5">DSM 19599</strain>
    </source>
</reference>
<accession>A0A1M7ZPH5</accession>
<evidence type="ECO:0000256" key="2">
    <source>
        <dbReference type="ARBA" id="ARBA00023239"/>
    </source>
</evidence>
<proteinExistence type="predicted"/>
<feature type="domain" description="Class II aldolase/adducin N-terminal" evidence="3">
    <location>
        <begin position="21"/>
        <end position="195"/>
    </location>
</feature>
<dbReference type="PANTHER" id="PTHR22789:SF0">
    <property type="entry name" value="3-OXO-TETRONATE 4-PHOSPHATE DECARBOXYLASE-RELATED"/>
    <property type="match status" value="1"/>
</dbReference>
<dbReference type="InterPro" id="IPR036409">
    <property type="entry name" value="Aldolase_II/adducin_N_sf"/>
</dbReference>
<dbReference type="PANTHER" id="PTHR22789">
    <property type="entry name" value="FUCULOSE PHOSPHATE ALDOLASE"/>
    <property type="match status" value="1"/>
</dbReference>
<protein>
    <submittedName>
        <fullName evidence="4">L-fuculose-phosphate aldolase</fullName>
    </submittedName>
</protein>
<dbReference type="GO" id="GO:0046872">
    <property type="term" value="F:metal ion binding"/>
    <property type="evidence" value="ECO:0007669"/>
    <property type="project" value="UniProtKB-KW"/>
</dbReference>
<evidence type="ECO:0000313" key="5">
    <source>
        <dbReference type="Proteomes" id="UP000186406"/>
    </source>
</evidence>
<dbReference type="Proteomes" id="UP000186406">
    <property type="component" value="Unassembled WGS sequence"/>
</dbReference>
<dbReference type="AlphaFoldDB" id="A0A1M7ZPH5"/>
<organism evidence="4 5">
    <name type="scientific">Pseudoxanthobacter soli DSM 19599</name>
    <dbReference type="NCBI Taxonomy" id="1123029"/>
    <lineage>
        <taxon>Bacteria</taxon>
        <taxon>Pseudomonadati</taxon>
        <taxon>Pseudomonadota</taxon>
        <taxon>Alphaproteobacteria</taxon>
        <taxon>Hyphomicrobiales</taxon>
        <taxon>Segnochrobactraceae</taxon>
        <taxon>Pseudoxanthobacter</taxon>
    </lineage>
</organism>
<keyword evidence="1" id="KW-0479">Metal-binding</keyword>
<gene>
    <name evidence="4" type="ORF">SAMN02745172_03463</name>
</gene>
<keyword evidence="5" id="KW-1185">Reference proteome</keyword>
<dbReference type="SMART" id="SM01007">
    <property type="entry name" value="Aldolase_II"/>
    <property type="match status" value="1"/>
</dbReference>
<dbReference type="Gene3D" id="3.40.225.10">
    <property type="entry name" value="Class II aldolase/adducin N-terminal domain"/>
    <property type="match status" value="1"/>
</dbReference>
<dbReference type="OrthoDB" id="5291399at2"/>